<protein>
    <submittedName>
        <fullName evidence="1">Uncharacterized protein</fullName>
    </submittedName>
</protein>
<organism evidence="1 2">
    <name type="scientific">Siculibacillus lacustris</name>
    <dbReference type="NCBI Taxonomy" id="1549641"/>
    <lineage>
        <taxon>Bacteria</taxon>
        <taxon>Pseudomonadati</taxon>
        <taxon>Pseudomonadota</taxon>
        <taxon>Alphaproteobacteria</taxon>
        <taxon>Hyphomicrobiales</taxon>
        <taxon>Ancalomicrobiaceae</taxon>
        <taxon>Siculibacillus</taxon>
    </lineage>
</organism>
<gene>
    <name evidence="1" type="ORF">EYW49_22375</name>
</gene>
<proteinExistence type="predicted"/>
<keyword evidence="2" id="KW-1185">Reference proteome</keyword>
<comment type="caution">
    <text evidence="1">The sequence shown here is derived from an EMBL/GenBank/DDBJ whole genome shotgun (WGS) entry which is preliminary data.</text>
</comment>
<reference evidence="1 2" key="1">
    <citation type="submission" date="2019-02" db="EMBL/GenBank/DDBJ databases">
        <title>Siculibacillus lacustris gen. nov., sp. nov., a new rosette-forming bacterium isolated from a freshwater crater lake (Lake St. Ana, Romania).</title>
        <authorList>
            <person name="Felfoldi T."/>
            <person name="Marton Z."/>
            <person name="Szabo A."/>
            <person name="Mentes A."/>
            <person name="Boka K."/>
            <person name="Marialigeti K."/>
            <person name="Mathe I."/>
            <person name="Koncz M."/>
            <person name="Schumann P."/>
            <person name="Toth E."/>
        </authorList>
    </citation>
    <scope>NUCLEOTIDE SEQUENCE [LARGE SCALE GENOMIC DNA]</scope>
    <source>
        <strain evidence="1 2">SA-279</strain>
    </source>
</reference>
<dbReference type="RefSeq" id="WP_131311916.1">
    <property type="nucleotide sequence ID" value="NZ_SJFN01000065.1"/>
</dbReference>
<evidence type="ECO:0000313" key="1">
    <source>
        <dbReference type="EMBL" id="TBW32261.1"/>
    </source>
</evidence>
<evidence type="ECO:0000313" key="2">
    <source>
        <dbReference type="Proteomes" id="UP000292781"/>
    </source>
</evidence>
<accession>A0A4Q9VCJ6</accession>
<name>A0A4Q9VCJ6_9HYPH</name>
<sequence length="62" mass="6790">MSEQSESAARVITVALKELVRIAEEGNLSMLAYLLDLALIEARAELREQGAEAIGILSFTRQ</sequence>
<dbReference type="Proteomes" id="UP000292781">
    <property type="component" value="Unassembled WGS sequence"/>
</dbReference>
<dbReference type="EMBL" id="SJFN01000065">
    <property type="protein sequence ID" value="TBW32261.1"/>
    <property type="molecule type" value="Genomic_DNA"/>
</dbReference>
<dbReference type="AlphaFoldDB" id="A0A4Q9VCJ6"/>